<reference evidence="1" key="1">
    <citation type="journal article" date="2017" name="Nature">
        <title>The sunflower genome provides insights into oil metabolism, flowering and Asterid evolution.</title>
        <authorList>
            <person name="Badouin H."/>
            <person name="Gouzy J."/>
            <person name="Grassa C.J."/>
            <person name="Murat F."/>
            <person name="Staton S.E."/>
            <person name="Cottret L."/>
            <person name="Lelandais-Briere C."/>
            <person name="Owens G.L."/>
            <person name="Carrere S."/>
            <person name="Mayjonade B."/>
            <person name="Legrand L."/>
            <person name="Gill N."/>
            <person name="Kane N.C."/>
            <person name="Bowers J.E."/>
            <person name="Hubner S."/>
            <person name="Bellec A."/>
            <person name="Berard A."/>
            <person name="Berges H."/>
            <person name="Blanchet N."/>
            <person name="Boniface M.C."/>
            <person name="Brunel D."/>
            <person name="Catrice O."/>
            <person name="Chaidir N."/>
            <person name="Claudel C."/>
            <person name="Donnadieu C."/>
            <person name="Faraut T."/>
            <person name="Fievet G."/>
            <person name="Helmstetter N."/>
            <person name="King M."/>
            <person name="Knapp S.J."/>
            <person name="Lai Z."/>
            <person name="Le Paslier M.C."/>
            <person name="Lippi Y."/>
            <person name="Lorenzon L."/>
            <person name="Mandel J.R."/>
            <person name="Marage G."/>
            <person name="Marchand G."/>
            <person name="Marquand E."/>
            <person name="Bret-Mestries E."/>
            <person name="Morien E."/>
            <person name="Nambeesan S."/>
            <person name="Nguyen T."/>
            <person name="Pegot-Espagnet P."/>
            <person name="Pouilly N."/>
            <person name="Raftis F."/>
            <person name="Sallet E."/>
            <person name="Schiex T."/>
            <person name="Thomas J."/>
            <person name="Vandecasteele C."/>
            <person name="Vares D."/>
            <person name="Vear F."/>
            <person name="Vautrin S."/>
            <person name="Crespi M."/>
            <person name="Mangin B."/>
            <person name="Burke J.M."/>
            <person name="Salse J."/>
            <person name="Munos S."/>
            <person name="Vincourt P."/>
            <person name="Rieseberg L.H."/>
            <person name="Langlade N.B."/>
        </authorList>
    </citation>
    <scope>NUCLEOTIDE SEQUENCE</scope>
    <source>
        <tissue evidence="1">Leaves</tissue>
    </source>
</reference>
<gene>
    <name evidence="1" type="ORF">HanXRQr2_Chr12g0549311</name>
</gene>
<name>A0A9K3HHS0_HELAN</name>
<evidence type="ECO:0000313" key="2">
    <source>
        <dbReference type="Proteomes" id="UP000215914"/>
    </source>
</evidence>
<dbReference type="Proteomes" id="UP000215914">
    <property type="component" value="Unassembled WGS sequence"/>
</dbReference>
<comment type="caution">
    <text evidence="1">The sequence shown here is derived from an EMBL/GenBank/DDBJ whole genome shotgun (WGS) entry which is preliminary data.</text>
</comment>
<dbReference type="EMBL" id="MNCJ02000327">
    <property type="protein sequence ID" value="KAF5778590.1"/>
    <property type="molecule type" value="Genomic_DNA"/>
</dbReference>
<proteinExistence type="predicted"/>
<reference evidence="1" key="2">
    <citation type="submission" date="2020-06" db="EMBL/GenBank/DDBJ databases">
        <title>Helianthus annuus Genome sequencing and assembly Release 2.</title>
        <authorList>
            <person name="Gouzy J."/>
            <person name="Langlade N."/>
            <person name="Munos S."/>
        </authorList>
    </citation>
    <scope>NUCLEOTIDE SEQUENCE</scope>
    <source>
        <tissue evidence="1">Leaves</tissue>
    </source>
</reference>
<protein>
    <submittedName>
        <fullName evidence="1">Transcription factor C2H2 family</fullName>
    </submittedName>
</protein>
<dbReference type="AlphaFoldDB" id="A0A9K3HHS0"/>
<evidence type="ECO:0000313" key="1">
    <source>
        <dbReference type="EMBL" id="KAF5778590.1"/>
    </source>
</evidence>
<accession>A0A9K3HHS0</accession>
<sequence>MLSLLTLRMKSEKVMKKKSKRGKMNYCKECGALFRKPTHQKKHMKKPFIAISSKNYKDPKLDQRSSYSGYLNDLGRNFLNRLYLLNLDMG</sequence>
<keyword evidence="2" id="KW-1185">Reference proteome</keyword>
<dbReference type="Gramene" id="mRNA:HanXRQr2_Chr12g0549311">
    <property type="protein sequence ID" value="mRNA:HanXRQr2_Chr12g0549311"/>
    <property type="gene ID" value="HanXRQr2_Chr12g0549311"/>
</dbReference>
<organism evidence="1 2">
    <name type="scientific">Helianthus annuus</name>
    <name type="common">Common sunflower</name>
    <dbReference type="NCBI Taxonomy" id="4232"/>
    <lineage>
        <taxon>Eukaryota</taxon>
        <taxon>Viridiplantae</taxon>
        <taxon>Streptophyta</taxon>
        <taxon>Embryophyta</taxon>
        <taxon>Tracheophyta</taxon>
        <taxon>Spermatophyta</taxon>
        <taxon>Magnoliopsida</taxon>
        <taxon>eudicotyledons</taxon>
        <taxon>Gunneridae</taxon>
        <taxon>Pentapetalae</taxon>
        <taxon>asterids</taxon>
        <taxon>campanulids</taxon>
        <taxon>Asterales</taxon>
        <taxon>Asteraceae</taxon>
        <taxon>Asteroideae</taxon>
        <taxon>Heliantheae alliance</taxon>
        <taxon>Heliantheae</taxon>
        <taxon>Helianthus</taxon>
    </lineage>
</organism>